<evidence type="ECO:0000313" key="3">
    <source>
        <dbReference type="Proteomes" id="UP001150904"/>
    </source>
</evidence>
<proteinExistence type="predicted"/>
<organism evidence="2 3">
    <name type="scientific">Penicillium cinerascens</name>
    <dbReference type="NCBI Taxonomy" id="70096"/>
    <lineage>
        <taxon>Eukaryota</taxon>
        <taxon>Fungi</taxon>
        <taxon>Dikarya</taxon>
        <taxon>Ascomycota</taxon>
        <taxon>Pezizomycotina</taxon>
        <taxon>Eurotiomycetes</taxon>
        <taxon>Eurotiomycetidae</taxon>
        <taxon>Eurotiales</taxon>
        <taxon>Aspergillaceae</taxon>
        <taxon>Penicillium</taxon>
    </lineage>
</organism>
<name>A0A9W9JK66_9EURO</name>
<dbReference type="RefSeq" id="XP_058306836.1">
    <property type="nucleotide sequence ID" value="XM_058454587.1"/>
</dbReference>
<gene>
    <name evidence="2" type="ORF">N7498_007525</name>
</gene>
<accession>A0A9W9JK66</accession>
<dbReference type="EMBL" id="JAPQKR010000014">
    <property type="protein sequence ID" value="KAJ5198408.1"/>
    <property type="molecule type" value="Genomic_DNA"/>
</dbReference>
<dbReference type="OrthoDB" id="4149149at2759"/>
<dbReference type="Proteomes" id="UP001150904">
    <property type="component" value="Unassembled WGS sequence"/>
</dbReference>
<feature type="region of interest" description="Disordered" evidence="1">
    <location>
        <begin position="1"/>
        <end position="21"/>
    </location>
</feature>
<reference evidence="2" key="1">
    <citation type="submission" date="2022-12" db="EMBL/GenBank/DDBJ databases">
        <authorList>
            <person name="Petersen C."/>
        </authorList>
    </citation>
    <scope>NUCLEOTIDE SEQUENCE</scope>
    <source>
        <strain evidence="2">IBT 15544</strain>
    </source>
</reference>
<comment type="caution">
    <text evidence="2">The sequence shown here is derived from an EMBL/GenBank/DDBJ whole genome shotgun (WGS) entry which is preliminary data.</text>
</comment>
<evidence type="ECO:0000313" key="2">
    <source>
        <dbReference type="EMBL" id="KAJ5198408.1"/>
    </source>
</evidence>
<keyword evidence="3" id="KW-1185">Reference proteome</keyword>
<protein>
    <submittedName>
        <fullName evidence="2">Uncharacterized protein</fullName>
    </submittedName>
</protein>
<evidence type="ECO:0000256" key="1">
    <source>
        <dbReference type="SAM" id="MobiDB-lite"/>
    </source>
</evidence>
<dbReference type="GeneID" id="83181888"/>
<reference evidence="2" key="2">
    <citation type="journal article" date="2023" name="IMA Fungus">
        <title>Comparative genomic study of the Penicillium genus elucidates a diverse pangenome and 15 lateral gene transfer events.</title>
        <authorList>
            <person name="Petersen C."/>
            <person name="Sorensen T."/>
            <person name="Nielsen M.R."/>
            <person name="Sondergaard T.E."/>
            <person name="Sorensen J.L."/>
            <person name="Fitzpatrick D.A."/>
            <person name="Frisvad J.C."/>
            <person name="Nielsen K.L."/>
        </authorList>
    </citation>
    <scope>NUCLEOTIDE SEQUENCE</scope>
    <source>
        <strain evidence="2">IBT 15544</strain>
    </source>
</reference>
<sequence>MPSARASGPTTNPNISEMEADPETKADVNWMILDYLTSIAINQTLSVAENTSQGSEDSEEVDWLVDAVGAFRSITLPETSLPQDLDIKIRILAVAHHIRHYMRAQEHRSREGCSVLSEIGIEFMDLCSAAVHKVSETRWFDIGARFMVQAVLEEECDGNTPSDILSRLCAWAPDDPARNSKWMKIRQSYTNELPKHNDMSAARNGLNRKFPFEEFRCLVLVFLVDLMTTLDPPLLIQLERGKIGNLSRDETQRLKERVGLQ</sequence>
<dbReference type="AlphaFoldDB" id="A0A9W9JK66"/>